<organism evidence="1 2">
    <name type="scientific">Coniosporium uncinatum</name>
    <dbReference type="NCBI Taxonomy" id="93489"/>
    <lineage>
        <taxon>Eukaryota</taxon>
        <taxon>Fungi</taxon>
        <taxon>Dikarya</taxon>
        <taxon>Ascomycota</taxon>
        <taxon>Pezizomycotina</taxon>
        <taxon>Dothideomycetes</taxon>
        <taxon>Dothideomycetes incertae sedis</taxon>
        <taxon>Coniosporium</taxon>
    </lineage>
</organism>
<sequence length="368" mass="40011">AQTTYILLKRLRYLMLRIQIGRRYPQRSICSTASSAYTTSQQSKRDDAYPYPPARLALVPGYYYRGVSRYLAYGSQTSTPEKPHAKIASDIVIGSRSPNAKPPAKKIPTLTQPTRLQESHRLRRTCSSSSSSLVADALLLIDEQEKPKRAEDAKPVVEKAGAGAKAALGPGALLPKGGWRRGGTAASGVFKPFAHIEGLEAGAENEGQGGASALDESEKRCMEPRKQRGSGRSWSRGLVQALPGAKAELKERHRLEHSDAPVVEETPQLTDGGDGGRGVVNAAGARWSRRRAGKTGDGHGVVKAEGERWSRRGVDKKLEGKRPTLEDDANGIVQVEELVGREAELMSPRQELCRHRRISIVVTVLSKP</sequence>
<comment type="caution">
    <text evidence="1">The sequence shown here is derived from an EMBL/GenBank/DDBJ whole genome shotgun (WGS) entry which is preliminary data.</text>
</comment>
<gene>
    <name evidence="1" type="ORF">LTS18_014311</name>
</gene>
<dbReference type="Proteomes" id="UP001186974">
    <property type="component" value="Unassembled WGS sequence"/>
</dbReference>
<reference evidence="1" key="1">
    <citation type="submission" date="2024-09" db="EMBL/GenBank/DDBJ databases">
        <title>Black Yeasts Isolated from many extreme environments.</title>
        <authorList>
            <person name="Coleine C."/>
            <person name="Stajich J.E."/>
            <person name="Selbmann L."/>
        </authorList>
    </citation>
    <scope>NUCLEOTIDE SEQUENCE</scope>
    <source>
        <strain evidence="1">CCFEE 5737</strain>
    </source>
</reference>
<accession>A0ACC3DVD9</accession>
<feature type="non-terminal residue" evidence="1">
    <location>
        <position position="1"/>
    </location>
</feature>
<dbReference type="EMBL" id="JAWDJW010000455">
    <property type="protein sequence ID" value="KAK3080664.1"/>
    <property type="molecule type" value="Genomic_DNA"/>
</dbReference>
<evidence type="ECO:0000313" key="1">
    <source>
        <dbReference type="EMBL" id="KAK3080664.1"/>
    </source>
</evidence>
<name>A0ACC3DVD9_9PEZI</name>
<keyword evidence="2" id="KW-1185">Reference proteome</keyword>
<proteinExistence type="predicted"/>
<protein>
    <submittedName>
        <fullName evidence="1">Uncharacterized protein</fullName>
    </submittedName>
</protein>
<evidence type="ECO:0000313" key="2">
    <source>
        <dbReference type="Proteomes" id="UP001186974"/>
    </source>
</evidence>